<evidence type="ECO:0008006" key="3">
    <source>
        <dbReference type="Google" id="ProtNLM"/>
    </source>
</evidence>
<organism evidence="1 2">
    <name type="scientific">Clonorchis sinensis</name>
    <name type="common">Chinese liver fluke</name>
    <dbReference type="NCBI Taxonomy" id="79923"/>
    <lineage>
        <taxon>Eukaryota</taxon>
        <taxon>Metazoa</taxon>
        <taxon>Spiralia</taxon>
        <taxon>Lophotrochozoa</taxon>
        <taxon>Platyhelminthes</taxon>
        <taxon>Trematoda</taxon>
        <taxon>Digenea</taxon>
        <taxon>Opisthorchiida</taxon>
        <taxon>Opisthorchiata</taxon>
        <taxon>Opisthorchiidae</taxon>
        <taxon>Clonorchis</taxon>
    </lineage>
</organism>
<dbReference type="EMBL" id="NIRI02000042">
    <property type="protein sequence ID" value="KAG5451362.1"/>
    <property type="molecule type" value="Genomic_DNA"/>
</dbReference>
<gene>
    <name evidence="1" type="ORF">CSKR_201408</name>
</gene>
<dbReference type="OrthoDB" id="6369184at2759"/>
<protein>
    <recommendedName>
        <fullName evidence="3">CUB domain-containing protein</fullName>
    </recommendedName>
</protein>
<sequence length="74" mass="8528">MPQVRYCQARPKHKEVPIRWNNPCLKIRFVSNEVIVRRGFLAHYSFEISDSPRISPEVSMMVIALVLVLLGTSC</sequence>
<dbReference type="Proteomes" id="UP000286415">
    <property type="component" value="Unassembled WGS sequence"/>
</dbReference>
<evidence type="ECO:0000313" key="1">
    <source>
        <dbReference type="EMBL" id="KAG5451362.1"/>
    </source>
</evidence>
<reference evidence="1 2" key="1">
    <citation type="journal article" date="2018" name="Biotechnol. Adv.">
        <title>Improved genomic resources and new bioinformatic workflow for the carcinogenic parasite Clonorchis sinensis: Biotechnological implications.</title>
        <authorList>
            <person name="Wang D."/>
            <person name="Korhonen P.K."/>
            <person name="Gasser R.B."/>
            <person name="Young N.D."/>
        </authorList>
    </citation>
    <scope>NUCLEOTIDE SEQUENCE [LARGE SCALE GENOMIC DNA]</scope>
    <source>
        <strain evidence="1">Cs-k2</strain>
    </source>
</reference>
<accession>A0A8T1MR41</accession>
<proteinExistence type="predicted"/>
<dbReference type="AlphaFoldDB" id="A0A8T1MR41"/>
<evidence type="ECO:0000313" key="2">
    <source>
        <dbReference type="Proteomes" id="UP000286415"/>
    </source>
</evidence>
<comment type="caution">
    <text evidence="1">The sequence shown here is derived from an EMBL/GenBank/DDBJ whole genome shotgun (WGS) entry which is preliminary data.</text>
</comment>
<keyword evidence="2" id="KW-1185">Reference proteome</keyword>
<name>A0A8T1MR41_CLOSI</name>
<reference evidence="1 2" key="2">
    <citation type="journal article" date="2021" name="Genomics">
        <title>High-quality reference genome for Clonorchis sinensis.</title>
        <authorList>
            <person name="Young N.D."/>
            <person name="Stroehlein A.J."/>
            <person name="Kinkar L."/>
            <person name="Wang T."/>
            <person name="Sohn W.M."/>
            <person name="Chang B.C.H."/>
            <person name="Kaur P."/>
            <person name="Weisz D."/>
            <person name="Dudchenko O."/>
            <person name="Aiden E.L."/>
            <person name="Korhonen P.K."/>
            <person name="Gasser R.B."/>
        </authorList>
    </citation>
    <scope>NUCLEOTIDE SEQUENCE [LARGE SCALE GENOMIC DNA]</scope>
    <source>
        <strain evidence="1">Cs-k2</strain>
    </source>
</reference>